<dbReference type="EMBL" id="JALPTH010000001">
    <property type="protein sequence ID" value="MCK8675850.1"/>
    <property type="molecule type" value="Genomic_DNA"/>
</dbReference>
<accession>A0ABT0I3E2</accession>
<dbReference type="Proteomes" id="UP001522868">
    <property type="component" value="Unassembled WGS sequence"/>
</dbReference>
<dbReference type="RefSeq" id="WP_248631053.1">
    <property type="nucleotide sequence ID" value="NZ_JALPTH010000001.1"/>
</dbReference>
<gene>
    <name evidence="1" type="ORF">M1O15_00155</name>
</gene>
<protein>
    <submittedName>
        <fullName evidence="1">Uncharacterized protein</fullName>
    </submittedName>
</protein>
<keyword evidence="2" id="KW-1185">Reference proteome</keyword>
<evidence type="ECO:0000313" key="1">
    <source>
        <dbReference type="EMBL" id="MCK8675850.1"/>
    </source>
</evidence>
<evidence type="ECO:0000313" key="2">
    <source>
        <dbReference type="Proteomes" id="UP001522868"/>
    </source>
</evidence>
<sequence length="253" mass="28575">MALWCGDRYDIQPAAVHYVALTSIVDDLCIPPLDLVTGRFRLYGRSAADLAVALDAQGWGRHGVHAMLAMVRQYLLQYAEKTHQALHPRLNDLESVWDAVIYRTYTANTYGAAIAIEQVCGQVCDLDEITWTWRMDSAICDAISMDLAKTAALDIYHVENHQPTAHGQHARRRETGYHSLYLDLIADLVATGAPDPLVHFGRSGFLFVPLVERYPERRHGRRHPLRPAMQTRLHDLFGDTPADPRIDHAFKPE</sequence>
<name>A0ABT0I3E2_9ACTN</name>
<reference evidence="1 2" key="1">
    <citation type="submission" date="2022-04" db="EMBL/GenBank/DDBJ databases">
        <title>Streptomyces sp. nov. LCR6-01 isolated from Lichen of Dirinaria sp.</title>
        <authorList>
            <person name="Kanchanasin P."/>
            <person name="Tanasupawat S."/>
            <person name="Phongsopitanun W."/>
        </authorList>
    </citation>
    <scope>NUCLEOTIDE SEQUENCE [LARGE SCALE GENOMIC DNA]</scope>
    <source>
        <strain evidence="1 2">LCR6-01</strain>
    </source>
</reference>
<proteinExistence type="predicted"/>
<organism evidence="1 2">
    <name type="scientific">Streptomyces lichenis</name>
    <dbReference type="NCBI Taxonomy" id="2306967"/>
    <lineage>
        <taxon>Bacteria</taxon>
        <taxon>Bacillati</taxon>
        <taxon>Actinomycetota</taxon>
        <taxon>Actinomycetes</taxon>
        <taxon>Kitasatosporales</taxon>
        <taxon>Streptomycetaceae</taxon>
        <taxon>Streptomyces</taxon>
    </lineage>
</organism>
<comment type="caution">
    <text evidence="1">The sequence shown here is derived from an EMBL/GenBank/DDBJ whole genome shotgun (WGS) entry which is preliminary data.</text>
</comment>